<dbReference type="EMBL" id="JAASTX010000006">
    <property type="protein sequence ID" value="MBC1491424.1"/>
    <property type="molecule type" value="Genomic_DNA"/>
</dbReference>
<protein>
    <submittedName>
        <fullName evidence="1">Uncharacterized protein</fullName>
    </submittedName>
</protein>
<proteinExistence type="predicted"/>
<dbReference type="Proteomes" id="UP000533953">
    <property type="component" value="Unassembled WGS sequence"/>
</dbReference>
<sequence>MWKVKFYLLIRKGVTEVENFNGSVSQYKQLATDEYVTLTRLYKADNYTEAYETFNTEYDGFVVIIKSIKPSRKWWGGKKA</sequence>
<dbReference type="AlphaFoldDB" id="A0A7X0XBZ8"/>
<name>A0A7X0XBZ8_9LIST</name>
<evidence type="ECO:0000313" key="2">
    <source>
        <dbReference type="Proteomes" id="UP000533953"/>
    </source>
</evidence>
<dbReference type="RefSeq" id="WP_185402971.1">
    <property type="nucleotide sequence ID" value="NZ_JAARRO010000044.1"/>
</dbReference>
<accession>A0A7X0XBZ8</accession>
<comment type="caution">
    <text evidence="1">The sequence shown here is derived from an EMBL/GenBank/DDBJ whole genome shotgun (WGS) entry which is preliminary data.</text>
</comment>
<organism evidence="1 2">
    <name type="scientific">Listeria booriae</name>
    <dbReference type="NCBI Taxonomy" id="1552123"/>
    <lineage>
        <taxon>Bacteria</taxon>
        <taxon>Bacillati</taxon>
        <taxon>Bacillota</taxon>
        <taxon>Bacilli</taxon>
        <taxon>Bacillales</taxon>
        <taxon>Listeriaceae</taxon>
        <taxon>Listeria</taxon>
    </lineage>
</organism>
<evidence type="ECO:0000313" key="1">
    <source>
        <dbReference type="EMBL" id="MBC1491424.1"/>
    </source>
</evidence>
<reference evidence="1 2" key="1">
    <citation type="submission" date="2020-03" db="EMBL/GenBank/DDBJ databases">
        <title>Soil Listeria distribution.</title>
        <authorList>
            <person name="Liao J."/>
            <person name="Wiedmann M."/>
        </authorList>
    </citation>
    <scope>NUCLEOTIDE SEQUENCE [LARGE SCALE GENOMIC DNA]</scope>
    <source>
        <strain evidence="1 2">FSL L7-1547</strain>
    </source>
</reference>
<gene>
    <name evidence="1" type="ORF">HCI99_06255</name>
</gene>